<protein>
    <recommendedName>
        <fullName evidence="1">PARP catalytic domain-containing protein</fullName>
    </recommendedName>
</protein>
<dbReference type="Proteomes" id="UP000688137">
    <property type="component" value="Unassembled WGS sequence"/>
</dbReference>
<feature type="domain" description="PARP catalytic" evidence="1">
    <location>
        <begin position="1358"/>
        <end position="1560"/>
    </location>
</feature>
<dbReference type="PROSITE" id="PS51059">
    <property type="entry name" value="PARP_CATALYTIC"/>
    <property type="match status" value="1"/>
</dbReference>
<evidence type="ECO:0000259" key="1">
    <source>
        <dbReference type="PROSITE" id="PS51059"/>
    </source>
</evidence>
<dbReference type="EMBL" id="CAJJDM010000033">
    <property type="protein sequence ID" value="CAD8062981.1"/>
    <property type="molecule type" value="Genomic_DNA"/>
</dbReference>
<proteinExistence type="predicted"/>
<dbReference type="OMA" id="IPIFNIC"/>
<organism evidence="2 3">
    <name type="scientific">Paramecium primaurelia</name>
    <dbReference type="NCBI Taxonomy" id="5886"/>
    <lineage>
        <taxon>Eukaryota</taxon>
        <taxon>Sar</taxon>
        <taxon>Alveolata</taxon>
        <taxon>Ciliophora</taxon>
        <taxon>Intramacronucleata</taxon>
        <taxon>Oligohymenophorea</taxon>
        <taxon>Peniculida</taxon>
        <taxon>Parameciidae</taxon>
        <taxon>Paramecium</taxon>
    </lineage>
</organism>
<dbReference type="InterPro" id="IPR012317">
    <property type="entry name" value="Poly(ADP-ribose)pol_cat_dom"/>
</dbReference>
<evidence type="ECO:0000313" key="3">
    <source>
        <dbReference type="Proteomes" id="UP000688137"/>
    </source>
</evidence>
<keyword evidence="3" id="KW-1185">Reference proteome</keyword>
<dbReference type="InterPro" id="IPR051712">
    <property type="entry name" value="ARTD-AVP"/>
</dbReference>
<dbReference type="PANTHER" id="PTHR45740">
    <property type="entry name" value="POLY [ADP-RIBOSE] POLYMERASE"/>
    <property type="match status" value="1"/>
</dbReference>
<comment type="caution">
    <text evidence="2">The sequence shown here is derived from an EMBL/GenBank/DDBJ whole genome shotgun (WGS) entry which is preliminary data.</text>
</comment>
<name>A0A8S1L9H0_PARPR</name>
<dbReference type="GO" id="GO:1990404">
    <property type="term" value="F:NAD+-protein mono-ADP-ribosyltransferase activity"/>
    <property type="evidence" value="ECO:0007669"/>
    <property type="project" value="TreeGrafter"/>
</dbReference>
<reference evidence="2" key="1">
    <citation type="submission" date="2021-01" db="EMBL/GenBank/DDBJ databases">
        <authorList>
            <consortium name="Genoscope - CEA"/>
            <person name="William W."/>
        </authorList>
    </citation>
    <scope>NUCLEOTIDE SEQUENCE</scope>
</reference>
<sequence>MQLALKILEENSIRNAIKKFEVQKIENEGAKVLLGRINELYLSQREMVCIWIISVERISIEYKFHAYNILGCTLEDEEYKILNFKNAIHFGVEQKYDISDPLINLQKIYLRQKQYEKVITLAKYDQIQGRHKVVALQNQARAYFGLNLIDECQEFSKRAFQECKKLYGAKDPMTIRLSEYLNLLQVSYGLNKMQQTSNLQNQARISFQSRQSKMNQDLGKTFTKFEFQSFTNNIQMENSNSQQLRAQFFHKNGESNTQDNQNLCCQLIREFFQLADITIIIKNFELNAKSQQLIIKYKDLLQNIDYEDEQLLEQISQDQIKSDEIVTNNNQYKYQLQPQNENNISQLDKMIYIQNALIQSFIIESIQKEINFKLDQKLFQYQIIQGSKQTQDEISDFFKRLKNTLDQAVILTYNCLSEKEAFRIKIIFNQKIVYKNVIKQLNVEDLWIILSSDINLDDFQLYTHLQQQAQNIKSQKNQIILICILVQPINIEKLQKQFQELVLKCSNLQLIRDQFEIELEFKPDENVIDEKVKQLQQSEEQFDIQVSQPQIKLGNKKMFVVNSLIQFWMDSKNEQMDEVKQKFAKLKYSIFQIYYPSQDIILTDENQIKLWQKFLYQFYSNPKESYTINTQLVIELKGESTVIEEKYQLIESDLTEFQCKRFNFEVQELIAQTLAEKKNLEKLFKSNLEKISKLYDKCLIQIVGVNEKNILVDIYINDQIKLNNIQKQLQQEFFNQLNILIEKNFEIEDLYSCLGVQKQQFKDEYQVEVSKINKEYYFICQNIHLDEIKKVIEKTKQYKKENRKTKIIECQNILIFNELKENYMQQSIAGNEDILFNYSQSKKIIIQAMNQQLLEEQSLRTLNNINKIQNQLKSKICILQEKQVKFFKKHFSQYYTNLENERKAAIKFQTNDYYFISQVLYQDKKIHLVEADITLLECDAIVNFHFSQNQNMEVSGLTEKILNFGGYFYQSQFYNFLTNTNHTQDQFGITTFELSPFFIPSECNIDINDSQPIYQIIDNLFNEIRKHNEISKLAIPIFNICKSEKLKIKTYLNAIINKLFNHETTVRQIYIAEIDKQYIQFVDSILQNISIITNNSKPKWQWQWKDVTNFVNYSEDINNQINDAYEQFQKSNQETTISLKFQIENKPSTHSVDLKKLKIRELSSNSESQIIYRNQNNKITYIINYQELDVELTNYFINMYNRECFQFDIFWKNLDVVINNQGIYQLNTRTQFQRPIQKIPNQQDNMESKQRITQFKINYKYESQNQILIQSFDSNLNDLILNEIKQKLQESQISLKINIPSFSKTQSLKLTEYLDTVAQRVYGKVVSGQLINIQVFKNKEKKIFKQLDLIKSFAYKEYPKEWIDQDQNFIKVQLDQNSSEYQKIKGLFEKTDKGTIKAIFRIQNKTLWDNYILERNKLIDLCAKQRRLLLPQEQERYLWHGVSQQHPSIIYKSLAEAFDVTFSRVGLWGQGIYFAENAFYSRFYSYKLTVQDDSNYAGNLVFLCCLVTTGRAEQKNECKDIKKPSDGYDCVTGMAKNSQIFILYQMHVRRAYPAYEVIFQ</sequence>
<dbReference type="GO" id="GO:0003950">
    <property type="term" value="F:NAD+ poly-ADP-ribosyltransferase activity"/>
    <property type="evidence" value="ECO:0007669"/>
    <property type="project" value="InterPro"/>
</dbReference>
<accession>A0A8S1L9H0</accession>
<dbReference type="PANTHER" id="PTHR45740:SF2">
    <property type="entry name" value="POLY [ADP-RIBOSE] POLYMERASE"/>
    <property type="match status" value="1"/>
</dbReference>
<evidence type="ECO:0000313" key="2">
    <source>
        <dbReference type="EMBL" id="CAD8062981.1"/>
    </source>
</evidence>
<dbReference type="GO" id="GO:0005634">
    <property type="term" value="C:nucleus"/>
    <property type="evidence" value="ECO:0007669"/>
    <property type="project" value="TreeGrafter"/>
</dbReference>
<gene>
    <name evidence="2" type="ORF">PPRIM_AZ9-3.1.T0340088</name>
</gene>